<accession>A0A9Q3GB60</accession>
<dbReference type="OrthoDB" id="3158924at2759"/>
<dbReference type="Gene3D" id="3.30.420.10">
    <property type="entry name" value="Ribonuclease H-like superfamily/Ribonuclease H"/>
    <property type="match status" value="1"/>
</dbReference>
<protein>
    <submittedName>
        <fullName evidence="1">Uncharacterized protein</fullName>
    </submittedName>
</protein>
<dbReference type="EMBL" id="AVOT02000100">
    <property type="protein sequence ID" value="MBW0461078.1"/>
    <property type="molecule type" value="Genomic_DNA"/>
</dbReference>
<name>A0A9Q3GB60_9BASI</name>
<dbReference type="SUPFAM" id="SSF53098">
    <property type="entry name" value="Ribonuclease H-like"/>
    <property type="match status" value="1"/>
</dbReference>
<comment type="caution">
    <text evidence="1">The sequence shown here is derived from an EMBL/GenBank/DDBJ whole genome shotgun (WGS) entry which is preliminary data.</text>
</comment>
<evidence type="ECO:0000313" key="2">
    <source>
        <dbReference type="Proteomes" id="UP000765509"/>
    </source>
</evidence>
<dbReference type="GO" id="GO:0003676">
    <property type="term" value="F:nucleic acid binding"/>
    <property type="evidence" value="ECO:0007669"/>
    <property type="project" value="InterPro"/>
</dbReference>
<proteinExistence type="predicted"/>
<dbReference type="InterPro" id="IPR036397">
    <property type="entry name" value="RNaseH_sf"/>
</dbReference>
<dbReference type="InterPro" id="IPR012337">
    <property type="entry name" value="RNaseH-like_sf"/>
</dbReference>
<reference evidence="1" key="1">
    <citation type="submission" date="2021-03" db="EMBL/GenBank/DDBJ databases">
        <title>Draft genome sequence of rust myrtle Austropuccinia psidii MF-1, a brazilian biotype.</title>
        <authorList>
            <person name="Quecine M.C."/>
            <person name="Pachon D.M.R."/>
            <person name="Bonatelli M.L."/>
            <person name="Correr F.H."/>
            <person name="Franceschini L.M."/>
            <person name="Leite T.F."/>
            <person name="Margarido G.R.A."/>
            <person name="Almeida C.A."/>
            <person name="Ferrarezi J.A."/>
            <person name="Labate C.A."/>
        </authorList>
    </citation>
    <scope>NUCLEOTIDE SEQUENCE</scope>
    <source>
        <strain evidence="1">MF-1</strain>
    </source>
</reference>
<dbReference type="Proteomes" id="UP000765509">
    <property type="component" value="Unassembled WGS sequence"/>
</dbReference>
<organism evidence="1 2">
    <name type="scientific">Austropuccinia psidii MF-1</name>
    <dbReference type="NCBI Taxonomy" id="1389203"/>
    <lineage>
        <taxon>Eukaryota</taxon>
        <taxon>Fungi</taxon>
        <taxon>Dikarya</taxon>
        <taxon>Basidiomycota</taxon>
        <taxon>Pucciniomycotina</taxon>
        <taxon>Pucciniomycetes</taxon>
        <taxon>Pucciniales</taxon>
        <taxon>Sphaerophragmiaceae</taxon>
        <taxon>Austropuccinia</taxon>
    </lineage>
</organism>
<gene>
    <name evidence="1" type="ORF">O181_000793</name>
</gene>
<sequence length="206" mass="23381">MSKDDSAMDTTLLICHRAISWTGIFTRVISERNPKLISALWKNLKPLFGTKLSFSTAQYPQTDGLAEIMIQALEEMTPDILEKGWIPRPSQESLRKDLVVIHPTAASFKGMLDKARKKAVRCMEDSFSYSKEKWDSSHATTDFKVGDLVLVSTITFNNIEGFRNLKDYFEGPFAIEGLHGENFVEVKSLEEIIHKNPTFQVSLIKH</sequence>
<dbReference type="AlphaFoldDB" id="A0A9Q3GB60"/>
<keyword evidence="2" id="KW-1185">Reference proteome</keyword>
<evidence type="ECO:0000313" key="1">
    <source>
        <dbReference type="EMBL" id="MBW0461078.1"/>
    </source>
</evidence>